<keyword evidence="6" id="KW-1133">Transmembrane helix</keyword>
<dbReference type="InterPro" id="IPR001547">
    <property type="entry name" value="Glyco_hydro_5"/>
</dbReference>
<comment type="caution">
    <text evidence="9">The sequence shown here is derived from an EMBL/GenBank/DDBJ whole genome shotgun (WGS) entry which is preliminary data.</text>
</comment>
<keyword evidence="10" id="KW-1185">Reference proteome</keyword>
<evidence type="ECO:0000256" key="1">
    <source>
        <dbReference type="ARBA" id="ARBA00005641"/>
    </source>
</evidence>
<name>A0A8H3F1M9_9LECA</name>
<feature type="signal peptide" evidence="7">
    <location>
        <begin position="1"/>
        <end position="24"/>
    </location>
</feature>
<keyword evidence="3 4" id="KW-0326">Glycosidase</keyword>
<gene>
    <name evidence="9" type="ORF">GOMPHAMPRED_000889</name>
</gene>
<dbReference type="PANTHER" id="PTHR31263">
    <property type="entry name" value="CELLULASE FAMILY PROTEIN (AFU_ORTHOLOGUE AFUA_5G14560)"/>
    <property type="match status" value="1"/>
</dbReference>
<reference evidence="9" key="1">
    <citation type="submission" date="2021-03" db="EMBL/GenBank/DDBJ databases">
        <authorList>
            <person name="Tagirdzhanova G."/>
        </authorList>
    </citation>
    <scope>NUCLEOTIDE SEQUENCE</scope>
</reference>
<feature type="chain" id="PRO_5034316515" description="Glycoside hydrolase family 5 domain-containing protein" evidence="7">
    <location>
        <begin position="25"/>
        <end position="496"/>
    </location>
</feature>
<evidence type="ECO:0000256" key="4">
    <source>
        <dbReference type="RuleBase" id="RU361153"/>
    </source>
</evidence>
<dbReference type="Pfam" id="PF00150">
    <property type="entry name" value="Cellulase"/>
    <property type="match status" value="1"/>
</dbReference>
<dbReference type="AlphaFoldDB" id="A0A8H3F1M9"/>
<evidence type="ECO:0000313" key="9">
    <source>
        <dbReference type="EMBL" id="CAF9915903.1"/>
    </source>
</evidence>
<dbReference type="GO" id="GO:0004553">
    <property type="term" value="F:hydrolase activity, hydrolyzing O-glycosyl compounds"/>
    <property type="evidence" value="ECO:0007669"/>
    <property type="project" value="InterPro"/>
</dbReference>
<evidence type="ECO:0000313" key="10">
    <source>
        <dbReference type="Proteomes" id="UP000664169"/>
    </source>
</evidence>
<feature type="compositionally biased region" description="Low complexity" evidence="5">
    <location>
        <begin position="441"/>
        <end position="450"/>
    </location>
</feature>
<organism evidence="9 10">
    <name type="scientific">Gomphillus americanus</name>
    <dbReference type="NCBI Taxonomy" id="1940652"/>
    <lineage>
        <taxon>Eukaryota</taxon>
        <taxon>Fungi</taxon>
        <taxon>Dikarya</taxon>
        <taxon>Ascomycota</taxon>
        <taxon>Pezizomycotina</taxon>
        <taxon>Lecanoromycetes</taxon>
        <taxon>OSLEUM clade</taxon>
        <taxon>Ostropomycetidae</taxon>
        <taxon>Ostropales</taxon>
        <taxon>Graphidaceae</taxon>
        <taxon>Gomphilloideae</taxon>
        <taxon>Gomphillus</taxon>
    </lineage>
</organism>
<dbReference type="GO" id="GO:0000272">
    <property type="term" value="P:polysaccharide catabolic process"/>
    <property type="evidence" value="ECO:0007669"/>
    <property type="project" value="InterPro"/>
</dbReference>
<evidence type="ECO:0000256" key="2">
    <source>
        <dbReference type="ARBA" id="ARBA00022801"/>
    </source>
</evidence>
<evidence type="ECO:0000256" key="7">
    <source>
        <dbReference type="SAM" id="SignalP"/>
    </source>
</evidence>
<keyword evidence="7" id="KW-0732">Signal</keyword>
<comment type="similarity">
    <text evidence="1 4">Belongs to the glycosyl hydrolase 5 (cellulase A) family.</text>
</comment>
<dbReference type="InterPro" id="IPR017853">
    <property type="entry name" value="GH"/>
</dbReference>
<dbReference type="EMBL" id="CAJPDQ010000010">
    <property type="protein sequence ID" value="CAF9915903.1"/>
    <property type="molecule type" value="Genomic_DNA"/>
</dbReference>
<keyword evidence="6" id="KW-0472">Membrane</keyword>
<sequence>MHSFSWNLCTSALYLLSVVATGSAANWPNGPFTTSTRWITDASGNIVQYSGINWAGHPETMVPEGLQYQSVETIVSKLKSAGLNSIRLTYAIQMIDQIEANGGKDIPIRTAFINALGQQNGTAIYNAVVKNNPTFGEQTTRLQVFDAVAAECNKQQIYVHLDNHVSKAQFCCTPFDGNSWWQDTYFDAANWTRGLAYMANHGKNWPNLMSMSLRNELRQPLDNKTLFSDAYNWQDWYQFVQQGVQAIHKANPDLLVFLSGLDSDTTLQPVTEQTALTPGTEIFNRSVVTPYPSKLVLELHNYANMLGGPDFSNCTQLQEDLGTDGFSALASNNSDPWPIIVSEFGFPINDTTGDDYFVQCLMKYVADSKAGWIQWTLQGSYYIRQGTQDSDEGWAILNHDWSDWRSSKYVNGPLKNLINATMSINGQSANGTAQPGGGTNSSGSSGSGNSSSGGSGTGPPTMSGVAAGRSAPTDFYGFYGVLLFSVATLLAVHVMG</sequence>
<dbReference type="SUPFAM" id="SSF51445">
    <property type="entry name" value="(Trans)glycosidases"/>
    <property type="match status" value="1"/>
</dbReference>
<protein>
    <recommendedName>
        <fullName evidence="8">Glycoside hydrolase family 5 domain-containing protein</fullName>
    </recommendedName>
</protein>
<keyword evidence="2 4" id="KW-0378">Hydrolase</keyword>
<dbReference type="PANTHER" id="PTHR31263:SF0">
    <property type="entry name" value="CELLULASE FAMILY PROTEIN (AFU_ORTHOLOGUE AFUA_5G14560)"/>
    <property type="match status" value="1"/>
</dbReference>
<feature type="region of interest" description="Disordered" evidence="5">
    <location>
        <begin position="428"/>
        <end position="465"/>
    </location>
</feature>
<evidence type="ECO:0000256" key="3">
    <source>
        <dbReference type="ARBA" id="ARBA00023295"/>
    </source>
</evidence>
<evidence type="ECO:0000256" key="6">
    <source>
        <dbReference type="SAM" id="Phobius"/>
    </source>
</evidence>
<evidence type="ECO:0000256" key="5">
    <source>
        <dbReference type="SAM" id="MobiDB-lite"/>
    </source>
</evidence>
<dbReference type="Proteomes" id="UP000664169">
    <property type="component" value="Unassembled WGS sequence"/>
</dbReference>
<dbReference type="OrthoDB" id="442731at2759"/>
<dbReference type="Gene3D" id="3.20.20.80">
    <property type="entry name" value="Glycosidases"/>
    <property type="match status" value="1"/>
</dbReference>
<evidence type="ECO:0000259" key="8">
    <source>
        <dbReference type="Pfam" id="PF00150"/>
    </source>
</evidence>
<feature type="transmembrane region" description="Helical" evidence="6">
    <location>
        <begin position="476"/>
        <end position="495"/>
    </location>
</feature>
<proteinExistence type="inferred from homology"/>
<accession>A0A8H3F1M9</accession>
<keyword evidence="6" id="KW-0812">Transmembrane</keyword>
<feature type="domain" description="Glycoside hydrolase family 5" evidence="8">
    <location>
        <begin position="53"/>
        <end position="378"/>
    </location>
</feature>